<dbReference type="InterPro" id="IPR023238">
    <property type="entry name" value="FAM175"/>
</dbReference>
<organism evidence="2 3">
    <name type="scientific">Chlamydomonas reinhardtii</name>
    <name type="common">Chlamydomonas smithii</name>
    <dbReference type="NCBI Taxonomy" id="3055"/>
    <lineage>
        <taxon>Eukaryota</taxon>
        <taxon>Viridiplantae</taxon>
        <taxon>Chlorophyta</taxon>
        <taxon>core chlorophytes</taxon>
        <taxon>Chlorophyceae</taxon>
        <taxon>CS clade</taxon>
        <taxon>Chlamydomonadales</taxon>
        <taxon>Chlamydomonadaceae</taxon>
        <taxon>Chlamydomonas</taxon>
    </lineage>
</organism>
<feature type="compositionally biased region" description="Gly residues" evidence="1">
    <location>
        <begin position="115"/>
        <end position="136"/>
    </location>
</feature>
<dbReference type="PRINTS" id="PR02051">
    <property type="entry name" value="PROTEINF175"/>
</dbReference>
<dbReference type="InParanoid" id="A0A2K3D5A3"/>
<dbReference type="KEGG" id="cre:CHLRE_12g537700v5"/>
<dbReference type="GO" id="GO:0005634">
    <property type="term" value="C:nucleus"/>
    <property type="evidence" value="ECO:0000318"/>
    <property type="project" value="GO_Central"/>
</dbReference>
<dbReference type="GO" id="GO:0031593">
    <property type="term" value="F:polyubiquitin modification-dependent protein binding"/>
    <property type="evidence" value="ECO:0000318"/>
    <property type="project" value="GO_Central"/>
</dbReference>
<accession>A0A2K3D5A3</accession>
<evidence type="ECO:0000313" key="2">
    <source>
        <dbReference type="EMBL" id="PNW75708.1"/>
    </source>
</evidence>
<dbReference type="AlphaFoldDB" id="A0A2K3D5A3"/>
<feature type="region of interest" description="Disordered" evidence="1">
    <location>
        <begin position="115"/>
        <end position="141"/>
    </location>
</feature>
<feature type="region of interest" description="Disordered" evidence="1">
    <location>
        <begin position="323"/>
        <end position="362"/>
    </location>
</feature>
<dbReference type="GeneID" id="66055690"/>
<sequence>MPGDTFPPRLACVTTSGPGLSSLLYSVTAGGAPCDGLLFGDTITTTTSHMRDDDDTATVSECRAAISSGLCCAGPCSFYDCAGQLQESALEELCRQQPGPLLGWISHRPLLAVPGGGGGGGGGSGASGPGGGGGGSSSSATALMRPSMREAAVTQALLRRQLAREAAAGAVGGGGHQAVLLLLVGSGADHNGATATWQLRCFQARQVPSTHELQLSPVPLTTLNLGGHTGHGAYAELHASLGLTATSTTALSITATSTSTSTSASTPSELAPGLGLGSRPSSSSSAAAPLPAQLSSPPPPVAAGATSNNLMYGSPVAAAAAANSNNNNNNSNKPLLGLGSPPQPTASLTSATPLTPPAPHPLLPALIDPGTLAALAAGSRAQVGAVKHHCEALLVGLHELCGQAMAGEAALERLRARRDALQAHLASSGQRG</sequence>
<gene>
    <name evidence="2" type="ORF">CHLRE_12g537700v5</name>
</gene>
<dbReference type="OrthoDB" id="547839at2759"/>
<proteinExistence type="predicted"/>
<evidence type="ECO:0000256" key="1">
    <source>
        <dbReference type="SAM" id="MobiDB-lite"/>
    </source>
</evidence>
<dbReference type="Gramene" id="PNW75708">
    <property type="protein sequence ID" value="PNW75708"/>
    <property type="gene ID" value="CHLRE_12g537700v5"/>
</dbReference>
<reference evidence="2 3" key="1">
    <citation type="journal article" date="2007" name="Science">
        <title>The Chlamydomonas genome reveals the evolution of key animal and plant functions.</title>
        <authorList>
            <person name="Merchant S.S."/>
            <person name="Prochnik S.E."/>
            <person name="Vallon O."/>
            <person name="Harris E.H."/>
            <person name="Karpowicz S.J."/>
            <person name="Witman G.B."/>
            <person name="Terry A."/>
            <person name="Salamov A."/>
            <person name="Fritz-Laylin L.K."/>
            <person name="Marechal-Drouard L."/>
            <person name="Marshall W.F."/>
            <person name="Qu L.H."/>
            <person name="Nelson D.R."/>
            <person name="Sanderfoot A.A."/>
            <person name="Spalding M.H."/>
            <person name="Kapitonov V.V."/>
            <person name="Ren Q."/>
            <person name="Ferris P."/>
            <person name="Lindquist E."/>
            <person name="Shapiro H."/>
            <person name="Lucas S.M."/>
            <person name="Grimwood J."/>
            <person name="Schmutz J."/>
            <person name="Cardol P."/>
            <person name="Cerutti H."/>
            <person name="Chanfreau G."/>
            <person name="Chen C.L."/>
            <person name="Cognat V."/>
            <person name="Croft M.T."/>
            <person name="Dent R."/>
            <person name="Dutcher S."/>
            <person name="Fernandez E."/>
            <person name="Fukuzawa H."/>
            <person name="Gonzalez-Ballester D."/>
            <person name="Gonzalez-Halphen D."/>
            <person name="Hallmann A."/>
            <person name="Hanikenne M."/>
            <person name="Hippler M."/>
            <person name="Inwood W."/>
            <person name="Jabbari K."/>
            <person name="Kalanon M."/>
            <person name="Kuras R."/>
            <person name="Lefebvre P.A."/>
            <person name="Lemaire S.D."/>
            <person name="Lobanov A.V."/>
            <person name="Lohr M."/>
            <person name="Manuell A."/>
            <person name="Meier I."/>
            <person name="Mets L."/>
            <person name="Mittag M."/>
            <person name="Mittelmeier T."/>
            <person name="Moroney J.V."/>
            <person name="Moseley J."/>
            <person name="Napoli C."/>
            <person name="Nedelcu A.M."/>
            <person name="Niyogi K."/>
            <person name="Novoselov S.V."/>
            <person name="Paulsen I.T."/>
            <person name="Pazour G."/>
            <person name="Purton S."/>
            <person name="Ral J.P."/>
            <person name="Riano-Pachon D.M."/>
            <person name="Riekhof W."/>
            <person name="Rymarquis L."/>
            <person name="Schroda M."/>
            <person name="Stern D."/>
            <person name="Umen J."/>
            <person name="Willows R."/>
            <person name="Wilson N."/>
            <person name="Zimmer S.L."/>
            <person name="Allmer J."/>
            <person name="Balk J."/>
            <person name="Bisova K."/>
            <person name="Chen C.J."/>
            <person name="Elias M."/>
            <person name="Gendler K."/>
            <person name="Hauser C."/>
            <person name="Lamb M.R."/>
            <person name="Ledford H."/>
            <person name="Long J.C."/>
            <person name="Minagawa J."/>
            <person name="Page M.D."/>
            <person name="Pan J."/>
            <person name="Pootakham W."/>
            <person name="Roje S."/>
            <person name="Rose A."/>
            <person name="Stahlberg E."/>
            <person name="Terauchi A.M."/>
            <person name="Yang P."/>
            <person name="Ball S."/>
            <person name="Bowler C."/>
            <person name="Dieckmann C.L."/>
            <person name="Gladyshev V.N."/>
            <person name="Green P."/>
            <person name="Jorgensen R."/>
            <person name="Mayfield S."/>
            <person name="Mueller-Roeber B."/>
            <person name="Rajamani S."/>
            <person name="Sayre R.T."/>
            <person name="Brokstein P."/>
            <person name="Dubchak I."/>
            <person name="Goodstein D."/>
            <person name="Hornick L."/>
            <person name="Huang Y.W."/>
            <person name="Jhaveri J."/>
            <person name="Luo Y."/>
            <person name="Martinez D."/>
            <person name="Ngau W.C."/>
            <person name="Otillar B."/>
            <person name="Poliakov A."/>
            <person name="Porter A."/>
            <person name="Szajkowski L."/>
            <person name="Werner G."/>
            <person name="Zhou K."/>
            <person name="Grigoriev I.V."/>
            <person name="Rokhsar D.S."/>
            <person name="Grossman A.R."/>
        </authorList>
    </citation>
    <scope>NUCLEOTIDE SEQUENCE [LARGE SCALE GENOMIC DNA]</scope>
    <source>
        <strain evidence="3">CC-503</strain>
    </source>
</reference>
<feature type="region of interest" description="Disordered" evidence="1">
    <location>
        <begin position="257"/>
        <end position="307"/>
    </location>
</feature>
<name>A0A2K3D5A3_CHLRE</name>
<dbReference type="Pfam" id="PF21125">
    <property type="entry name" value="MPN_2A_DUB_like"/>
    <property type="match status" value="1"/>
</dbReference>
<dbReference type="RefSeq" id="XP_042918780.1">
    <property type="nucleotide sequence ID" value="XM_043068685.1"/>
</dbReference>
<dbReference type="PANTHER" id="PTHR31728:SF5">
    <property type="entry name" value="OS07G0540200 PROTEIN"/>
    <property type="match status" value="1"/>
</dbReference>
<feature type="compositionally biased region" description="Low complexity" evidence="1">
    <location>
        <begin position="323"/>
        <end position="332"/>
    </location>
</feature>
<evidence type="ECO:0000313" key="3">
    <source>
        <dbReference type="Proteomes" id="UP000006906"/>
    </source>
</evidence>
<keyword evidence="3" id="KW-1185">Reference proteome</keyword>
<dbReference type="EMBL" id="CM008973">
    <property type="protein sequence ID" value="PNW75708.1"/>
    <property type="molecule type" value="Genomic_DNA"/>
</dbReference>
<protein>
    <submittedName>
        <fullName evidence="2">Uncharacterized protein</fullName>
    </submittedName>
</protein>
<dbReference type="PANTHER" id="PTHR31728">
    <property type="entry name" value="ABRAXAS FAMILY MEMBER"/>
    <property type="match status" value="1"/>
</dbReference>
<feature type="compositionally biased region" description="Low complexity" evidence="1">
    <location>
        <begin position="257"/>
        <end position="295"/>
    </location>
</feature>
<dbReference type="Proteomes" id="UP000006906">
    <property type="component" value="Chromosome 12"/>
</dbReference>